<organism evidence="2 3">
    <name type="scientific">Clostridium autoethanogenum</name>
    <dbReference type="NCBI Taxonomy" id="84023"/>
    <lineage>
        <taxon>Bacteria</taxon>
        <taxon>Bacillati</taxon>
        <taxon>Bacillota</taxon>
        <taxon>Clostridia</taxon>
        <taxon>Eubacteriales</taxon>
        <taxon>Clostridiaceae</taxon>
        <taxon>Clostridium</taxon>
    </lineage>
</organism>
<proteinExistence type="predicted"/>
<protein>
    <submittedName>
        <fullName evidence="2">YggS family pyridoxal phosphate-dependent enzyme</fullName>
    </submittedName>
</protein>
<dbReference type="InterPro" id="IPR029066">
    <property type="entry name" value="PLP-binding_barrel"/>
</dbReference>
<sequence length="79" mass="8978">MSMKNTNNCICLCLIIKETVILSIEQNLSRIKEEIRDKNVTLVAVSKTKPIEDIQKAYDAGIRDFGENKVQELTNKIPN</sequence>
<keyword evidence="1" id="KW-0663">Pyridoxal phosphate</keyword>
<accession>A0A3M0T271</accession>
<evidence type="ECO:0000313" key="3">
    <source>
        <dbReference type="Proteomes" id="UP000277999"/>
    </source>
</evidence>
<dbReference type="PANTHER" id="PTHR10146">
    <property type="entry name" value="PROLINE SYNTHETASE CO-TRANSCRIBED BACTERIAL HOMOLOG PROTEIN"/>
    <property type="match status" value="1"/>
</dbReference>
<dbReference type="SUPFAM" id="SSF51419">
    <property type="entry name" value="PLP-binding barrel"/>
    <property type="match status" value="1"/>
</dbReference>
<name>A0A3M0T271_9CLOT</name>
<dbReference type="GO" id="GO:0030170">
    <property type="term" value="F:pyridoxal phosphate binding"/>
    <property type="evidence" value="ECO:0007669"/>
    <property type="project" value="InterPro"/>
</dbReference>
<reference evidence="2 3" key="1">
    <citation type="submission" date="2018-10" db="EMBL/GenBank/DDBJ databases">
        <title>Genome-centric metagenomics revealed C2 chemical producing, CO utilizing Clostridium with novel acetogenic gene cluster.</title>
        <authorList>
            <person name="Kang H."/>
            <person name="Park B."/>
            <person name="Choi I.G."/>
            <person name="Chang I.S."/>
        </authorList>
    </citation>
    <scope>NUCLEOTIDE SEQUENCE [LARGE SCALE GENOMIC DNA]</scope>
    <source>
        <strain evidence="2 3">H21-9</strain>
    </source>
</reference>
<comment type="caution">
    <text evidence="2">The sequence shown here is derived from an EMBL/GenBank/DDBJ whole genome shotgun (WGS) entry which is preliminary data.</text>
</comment>
<dbReference type="InterPro" id="IPR011078">
    <property type="entry name" value="PyrdxlP_homeostasis"/>
</dbReference>
<dbReference type="Proteomes" id="UP000277999">
    <property type="component" value="Unassembled WGS sequence"/>
</dbReference>
<evidence type="ECO:0000313" key="2">
    <source>
        <dbReference type="EMBL" id="RMD04345.1"/>
    </source>
</evidence>
<gene>
    <name evidence="2" type="ORF">D9O40_02085</name>
</gene>
<feature type="non-terminal residue" evidence="2">
    <location>
        <position position="79"/>
    </location>
</feature>
<dbReference type="EMBL" id="RFAQ01000003">
    <property type="protein sequence ID" value="RMD04345.1"/>
    <property type="molecule type" value="Genomic_DNA"/>
</dbReference>
<dbReference type="PANTHER" id="PTHR10146:SF14">
    <property type="entry name" value="PYRIDOXAL PHOSPHATE HOMEOSTASIS PROTEIN"/>
    <property type="match status" value="1"/>
</dbReference>
<dbReference type="AlphaFoldDB" id="A0A3M0T271"/>
<dbReference type="Gene3D" id="3.20.20.10">
    <property type="entry name" value="Alanine racemase"/>
    <property type="match status" value="1"/>
</dbReference>
<evidence type="ECO:0000256" key="1">
    <source>
        <dbReference type="ARBA" id="ARBA00022898"/>
    </source>
</evidence>